<evidence type="ECO:0000313" key="1">
    <source>
        <dbReference type="EMBL" id="SMC75422.1"/>
    </source>
</evidence>
<gene>
    <name evidence="1" type="ORF">SAMN06296008_1159</name>
</gene>
<organism evidence="1 2">
    <name type="scientific">Polynucleobacter kasalickyi</name>
    <dbReference type="NCBI Taxonomy" id="1938817"/>
    <lineage>
        <taxon>Bacteria</taxon>
        <taxon>Pseudomonadati</taxon>
        <taxon>Pseudomonadota</taxon>
        <taxon>Betaproteobacteria</taxon>
        <taxon>Burkholderiales</taxon>
        <taxon>Burkholderiaceae</taxon>
        <taxon>Polynucleobacter</taxon>
    </lineage>
</organism>
<proteinExistence type="predicted"/>
<keyword evidence="2" id="KW-1185">Reference proteome</keyword>
<evidence type="ECO:0008006" key="3">
    <source>
        <dbReference type="Google" id="ProtNLM"/>
    </source>
</evidence>
<protein>
    <recommendedName>
        <fullName evidence="3">DUF4390 domain-containing protein</fullName>
    </recommendedName>
</protein>
<dbReference type="STRING" id="1938817.SAMN06296008_1159"/>
<reference evidence="1 2" key="1">
    <citation type="submission" date="2017-04" db="EMBL/GenBank/DDBJ databases">
        <authorList>
            <person name="Afonso C.L."/>
            <person name="Miller P.J."/>
            <person name="Scott M.A."/>
            <person name="Spackman E."/>
            <person name="Goraichik I."/>
            <person name="Dimitrov K.M."/>
            <person name="Suarez D.L."/>
            <person name="Swayne D.E."/>
        </authorList>
    </citation>
    <scope>NUCLEOTIDE SEQUENCE [LARGE SCALE GENOMIC DNA]</scope>
    <source>
        <strain evidence="1 2">VK13</strain>
    </source>
</reference>
<evidence type="ECO:0000313" key="2">
    <source>
        <dbReference type="Proteomes" id="UP000192708"/>
    </source>
</evidence>
<accession>A0A1W2BS41</accession>
<dbReference type="Proteomes" id="UP000192708">
    <property type="component" value="Unassembled WGS sequence"/>
</dbReference>
<dbReference type="AlphaFoldDB" id="A0A1W2BS41"/>
<sequence>MTYLRKFLLVIWVLIAGFISAHVFAEGIKLRQIQLEPIESNWFLNASYQIDLPTELGDAVRKGVNFHFLVELEVTRGRWYWFEERPIQAMKHIRLSYQPLTQQYRINGGGLTISTATLEEALLQLGSIGGWQVAELAALDNNKTYQGAIRMRLDLSHLPKPFQINALNAREWNLSSDKHVFSFTPHYKVPLSK</sequence>
<name>A0A1W2BS41_9BURK</name>
<dbReference type="InterPro" id="IPR025500">
    <property type="entry name" value="DUF4390"/>
</dbReference>
<dbReference type="EMBL" id="FWXJ01000015">
    <property type="protein sequence ID" value="SMC75422.1"/>
    <property type="molecule type" value="Genomic_DNA"/>
</dbReference>
<dbReference type="RefSeq" id="WP_084285282.1">
    <property type="nucleotide sequence ID" value="NZ_FWXJ01000015.1"/>
</dbReference>
<dbReference type="Pfam" id="PF14334">
    <property type="entry name" value="DUF4390"/>
    <property type="match status" value="1"/>
</dbReference>